<gene>
    <name evidence="2" type="ORF">C882_4262</name>
</gene>
<dbReference type="STRING" id="1238182.C882_4262"/>
<comment type="caution">
    <text evidence="2">The sequence shown here is derived from an EMBL/GenBank/DDBJ whole genome shotgun (WGS) entry which is preliminary data.</text>
</comment>
<keyword evidence="3" id="KW-1185">Reference proteome</keyword>
<dbReference type="eggNOG" id="COG1656">
    <property type="taxonomic scope" value="Bacteria"/>
</dbReference>
<evidence type="ECO:0000313" key="3">
    <source>
        <dbReference type="Proteomes" id="UP000009881"/>
    </source>
</evidence>
<reference evidence="2 3" key="1">
    <citation type="journal article" date="2013" name="Genome Announc.">
        <title>Draft Genome Sequence of an Alphaproteobacterium, Caenispirillum salinarum AK4(T), Isolated from a Solar Saltern.</title>
        <authorList>
            <person name="Khatri I."/>
            <person name="Singh A."/>
            <person name="Korpole S."/>
            <person name="Pinnaka A.K."/>
            <person name="Subramanian S."/>
        </authorList>
    </citation>
    <scope>NUCLEOTIDE SEQUENCE [LARGE SCALE GENOMIC DNA]</scope>
    <source>
        <strain evidence="2 3">AK4</strain>
    </source>
</reference>
<dbReference type="Pfam" id="PF01927">
    <property type="entry name" value="Mut7-C"/>
    <property type="match status" value="1"/>
</dbReference>
<evidence type="ECO:0000259" key="1">
    <source>
        <dbReference type="Pfam" id="PF01927"/>
    </source>
</evidence>
<dbReference type="RefSeq" id="WP_009540370.1">
    <property type="nucleotide sequence ID" value="NZ_ANHY01000007.1"/>
</dbReference>
<dbReference type="AlphaFoldDB" id="K9GY43"/>
<dbReference type="InterPro" id="IPR002782">
    <property type="entry name" value="Mut7-C_RNAse_dom"/>
</dbReference>
<evidence type="ECO:0000313" key="2">
    <source>
        <dbReference type="EMBL" id="EKV30925.1"/>
    </source>
</evidence>
<accession>K9GY43</accession>
<protein>
    <recommendedName>
        <fullName evidence="1">Mut7-C RNAse domain-containing protein</fullName>
    </recommendedName>
</protein>
<dbReference type="PANTHER" id="PTHR39081:SF1">
    <property type="entry name" value="MUT7-C RNASE DOMAIN-CONTAINING PROTEIN"/>
    <property type="match status" value="1"/>
</dbReference>
<dbReference type="OrthoDB" id="9797655at2"/>
<dbReference type="PATRIC" id="fig|1238182.3.peg.1924"/>
<name>K9GY43_9PROT</name>
<organism evidence="2 3">
    <name type="scientific">Caenispirillum salinarum AK4</name>
    <dbReference type="NCBI Taxonomy" id="1238182"/>
    <lineage>
        <taxon>Bacteria</taxon>
        <taxon>Pseudomonadati</taxon>
        <taxon>Pseudomonadota</taxon>
        <taxon>Alphaproteobacteria</taxon>
        <taxon>Rhodospirillales</taxon>
        <taxon>Novispirillaceae</taxon>
        <taxon>Caenispirillum</taxon>
    </lineage>
</organism>
<sequence length="163" mass="18330">MSTLPASEADARRLLCDEMLVGLARWLRAAGHDATTPVRGEPDQRLIARAAVQDRLFVTRDRPILKHRAAAGLVVVLESDDLDRQAAELRERLRLDWLAAPFSRCLVCNVPVDEAGPEDVGRIPEQARALPGPFRVCPECDRVYWPGSHERRMRARLETWATS</sequence>
<dbReference type="EMBL" id="ANHY01000007">
    <property type="protein sequence ID" value="EKV30925.1"/>
    <property type="molecule type" value="Genomic_DNA"/>
</dbReference>
<dbReference type="PANTHER" id="PTHR39081">
    <property type="entry name" value="MUT7-C DOMAIN-CONTAINING PROTEIN"/>
    <property type="match status" value="1"/>
</dbReference>
<dbReference type="Proteomes" id="UP000009881">
    <property type="component" value="Unassembled WGS sequence"/>
</dbReference>
<feature type="domain" description="Mut7-C RNAse" evidence="1">
    <location>
        <begin position="13"/>
        <end position="156"/>
    </location>
</feature>
<proteinExistence type="predicted"/>